<protein>
    <submittedName>
        <fullName evidence="5">AraC family transcriptional regulator</fullName>
    </submittedName>
</protein>
<feature type="domain" description="HTH araC/xylS-type" evidence="4">
    <location>
        <begin position="1"/>
        <end position="76"/>
    </location>
</feature>
<evidence type="ECO:0000259" key="4">
    <source>
        <dbReference type="PROSITE" id="PS01124"/>
    </source>
</evidence>
<dbReference type="PANTHER" id="PTHR43280">
    <property type="entry name" value="ARAC-FAMILY TRANSCRIPTIONAL REGULATOR"/>
    <property type="match status" value="1"/>
</dbReference>
<dbReference type="PROSITE" id="PS01124">
    <property type="entry name" value="HTH_ARAC_FAMILY_2"/>
    <property type="match status" value="1"/>
</dbReference>
<evidence type="ECO:0000313" key="6">
    <source>
        <dbReference type="Proteomes" id="UP001153387"/>
    </source>
</evidence>
<dbReference type="PANTHER" id="PTHR43280:SF28">
    <property type="entry name" value="HTH-TYPE TRANSCRIPTIONAL ACTIVATOR RHAS"/>
    <property type="match status" value="1"/>
</dbReference>
<dbReference type="GO" id="GO:0043565">
    <property type="term" value="F:sequence-specific DNA binding"/>
    <property type="evidence" value="ECO:0007669"/>
    <property type="project" value="InterPro"/>
</dbReference>
<accession>A0A9X4QQ43</accession>
<dbReference type="PROSITE" id="PS00041">
    <property type="entry name" value="HTH_ARAC_FAMILY_1"/>
    <property type="match status" value="1"/>
</dbReference>
<dbReference type="InterPro" id="IPR018062">
    <property type="entry name" value="HTH_AraC-typ_CS"/>
</dbReference>
<dbReference type="AlphaFoldDB" id="A0A9X4QQ43"/>
<evidence type="ECO:0000313" key="5">
    <source>
        <dbReference type="EMBL" id="MDG0794182.1"/>
    </source>
</evidence>
<organism evidence="5 6">
    <name type="scientific">Cohnella ginsengisoli</name>
    <dbReference type="NCBI Taxonomy" id="425004"/>
    <lineage>
        <taxon>Bacteria</taxon>
        <taxon>Bacillati</taxon>
        <taxon>Bacillota</taxon>
        <taxon>Bacilli</taxon>
        <taxon>Bacillales</taxon>
        <taxon>Paenibacillaceae</taxon>
        <taxon>Cohnella</taxon>
    </lineage>
</organism>
<dbReference type="InterPro" id="IPR018060">
    <property type="entry name" value="HTH_AraC"/>
</dbReference>
<dbReference type="Pfam" id="PF12833">
    <property type="entry name" value="HTH_18"/>
    <property type="match status" value="1"/>
</dbReference>
<name>A0A9X4QQ43_9BACL</name>
<keyword evidence="3" id="KW-0804">Transcription</keyword>
<reference evidence="5 6" key="1">
    <citation type="submission" date="2022-10" db="EMBL/GenBank/DDBJ databases">
        <title>Comparative genomic analysis of Cohnella hashimotonis sp. nov., isolated from the International Space Station.</title>
        <authorList>
            <person name="Simpson A."/>
            <person name="Venkateswaran K."/>
        </authorList>
    </citation>
    <scope>NUCLEOTIDE SEQUENCE [LARGE SCALE GENOMIC DNA]</scope>
    <source>
        <strain evidence="5 6">DSM 18997</strain>
    </source>
</reference>
<evidence type="ECO:0000256" key="1">
    <source>
        <dbReference type="ARBA" id="ARBA00023015"/>
    </source>
</evidence>
<evidence type="ECO:0000256" key="3">
    <source>
        <dbReference type="ARBA" id="ARBA00023163"/>
    </source>
</evidence>
<dbReference type="SUPFAM" id="SSF46689">
    <property type="entry name" value="Homeodomain-like"/>
    <property type="match status" value="1"/>
</dbReference>
<dbReference type="GO" id="GO:0003700">
    <property type="term" value="F:DNA-binding transcription factor activity"/>
    <property type="evidence" value="ECO:0007669"/>
    <property type="project" value="InterPro"/>
</dbReference>
<sequence>METTPKYFSNYFKKTFGVNYVEYLNKVRLSHARDLLRSTSLSIAEIGEKTGYLNASTFTTTFKKYMGVSPSDYRKQNDQQIV</sequence>
<keyword evidence="2" id="KW-0238">DNA-binding</keyword>
<evidence type="ECO:0000256" key="2">
    <source>
        <dbReference type="ARBA" id="ARBA00023125"/>
    </source>
</evidence>
<proteinExistence type="predicted"/>
<dbReference type="Proteomes" id="UP001153387">
    <property type="component" value="Unassembled WGS sequence"/>
</dbReference>
<dbReference type="SMART" id="SM00342">
    <property type="entry name" value="HTH_ARAC"/>
    <property type="match status" value="1"/>
</dbReference>
<keyword evidence="1" id="KW-0805">Transcription regulation</keyword>
<comment type="caution">
    <text evidence="5">The sequence shown here is derived from an EMBL/GenBank/DDBJ whole genome shotgun (WGS) entry which is preliminary data.</text>
</comment>
<dbReference type="EMBL" id="JAPDHZ010000006">
    <property type="protein sequence ID" value="MDG0794182.1"/>
    <property type="molecule type" value="Genomic_DNA"/>
</dbReference>
<dbReference type="PRINTS" id="PR00032">
    <property type="entry name" value="HTHARAC"/>
</dbReference>
<dbReference type="RefSeq" id="WP_277568393.1">
    <property type="nucleotide sequence ID" value="NZ_JAPDHZ010000006.1"/>
</dbReference>
<dbReference type="InterPro" id="IPR020449">
    <property type="entry name" value="Tscrpt_reg_AraC-type_HTH"/>
</dbReference>
<gene>
    <name evidence="5" type="ORF">OMP38_27600</name>
</gene>
<dbReference type="InterPro" id="IPR009057">
    <property type="entry name" value="Homeodomain-like_sf"/>
</dbReference>
<dbReference type="Gene3D" id="1.10.10.60">
    <property type="entry name" value="Homeodomain-like"/>
    <property type="match status" value="2"/>
</dbReference>
<keyword evidence="6" id="KW-1185">Reference proteome</keyword>